<evidence type="ECO:0000256" key="2">
    <source>
        <dbReference type="SAM" id="Phobius"/>
    </source>
</evidence>
<evidence type="ECO:0000259" key="3">
    <source>
        <dbReference type="Pfam" id="PF06808"/>
    </source>
</evidence>
<feature type="transmembrane region" description="Helical" evidence="2">
    <location>
        <begin position="409"/>
        <end position="430"/>
    </location>
</feature>
<proteinExistence type="predicted"/>
<keyword evidence="2" id="KW-1133">Transmembrane helix</keyword>
<feature type="transmembrane region" description="Helical" evidence="2">
    <location>
        <begin position="76"/>
        <end position="97"/>
    </location>
</feature>
<evidence type="ECO:0000313" key="5">
    <source>
        <dbReference type="Proteomes" id="UP000006833"/>
    </source>
</evidence>
<dbReference type="Proteomes" id="UP000006833">
    <property type="component" value="Chromosome"/>
</dbReference>
<dbReference type="Pfam" id="PF06808">
    <property type="entry name" value="DctM"/>
    <property type="match status" value="1"/>
</dbReference>
<feature type="domain" description="TRAP C4-dicarboxylate transport system permease DctM subunit" evidence="3">
    <location>
        <begin position="228"/>
        <end position="655"/>
    </location>
</feature>
<dbReference type="PANTHER" id="PTHR43849">
    <property type="entry name" value="BLL3936 PROTEIN"/>
    <property type="match status" value="1"/>
</dbReference>
<dbReference type="InterPro" id="IPR011853">
    <property type="entry name" value="TRAP_DctM-Dct_fused"/>
</dbReference>
<name>A8LI82_DINSH</name>
<feature type="transmembrane region" description="Helical" evidence="2">
    <location>
        <begin position="451"/>
        <end position="469"/>
    </location>
</feature>
<keyword evidence="2" id="KW-0472">Membrane</keyword>
<feature type="transmembrane region" description="Helical" evidence="2">
    <location>
        <begin position="598"/>
        <end position="620"/>
    </location>
</feature>
<gene>
    <name evidence="4" type="ordered locus">Dshi_1194</name>
</gene>
<dbReference type="RefSeq" id="WP_012177866.1">
    <property type="nucleotide sequence ID" value="NC_009952.1"/>
</dbReference>
<sequence>MTDQTKTADDHLIAEGVDEEPTESNRRLFEGRNFILISTFAALYAAFHMAALNGLSISEWTGIEVPFLPTFPMETWNFRIVHIAGALALGFLLFAARTDFPGPGKETPLLGYVAYGLMVPALFSLGMAASFSMEIASGVMWNGIDEGIKFNETWLFGLPLIVATAGGIVLSWFHKRARSGFSAPDLVLAICGVAVATYLITIYGTLMRNSTGTPFAPIGISIAAVAGTALIMELTRRVAGMALIVIAGIFLAYVFVGQYLPGFLNAPAVTWQRFFSQVYTDAGILGPTTAVSSTYIILFIIFAAFLQASKVGDYFVNFAFAAAGQSRGGPAKVAIFASGLMGMINGTSAGNVVATGSLTIPLMKKVGYHKKTAGAVEAAASTGGQIMPPIMGAGAFIMAEITGIPYTEIALAAIIPAILYFVSVYFMVDLEAAKLGMRGMSRDELPKFNKMVRQVYLFLPIIILIYALFMGYSVIRAGTLATVAAAVVSWFTPFRMGPRSIAKAFEIAGTMSVQIIAVCACAGIIVGVISLTGVGARFSAVLLGIADTSQLLALFFAMCIAILLGMGMPTTAAYAVAASVVAPGLVQLGIPLLTAHFFVFYFAVLSAITPPVALASYAAAGISGANPMETSVTSFKIGIAAFIVPFMFFYNSAILMDGTWFEVLRAGATAVVGVFFLSSGVQGWFMGGRAAWFLRVGLVFAALMLIEGGIMSDLIGVGTAVAIFLIQKLAAPKGGAIPVRGAD</sequence>
<dbReference type="STRING" id="398580.Dshi_1194"/>
<comment type="subcellular location">
    <subcellularLocation>
        <location evidence="1">Cell inner membrane</location>
        <topology evidence="1">Multi-pass membrane protein</topology>
    </subcellularLocation>
</comment>
<dbReference type="eggNOG" id="COG4666">
    <property type="taxonomic scope" value="Bacteria"/>
</dbReference>
<feature type="transmembrane region" description="Helical" evidence="2">
    <location>
        <begin position="698"/>
        <end position="726"/>
    </location>
</feature>
<feature type="transmembrane region" description="Helical" evidence="2">
    <location>
        <begin position="238"/>
        <end position="264"/>
    </location>
</feature>
<feature type="transmembrane region" description="Helical" evidence="2">
    <location>
        <begin position="632"/>
        <end position="651"/>
    </location>
</feature>
<feature type="transmembrane region" description="Helical" evidence="2">
    <location>
        <begin position="540"/>
        <end position="564"/>
    </location>
</feature>
<dbReference type="PANTHER" id="PTHR43849:SF2">
    <property type="entry name" value="BLL3936 PROTEIN"/>
    <property type="match status" value="1"/>
</dbReference>
<keyword evidence="1" id="KW-0997">Cell inner membrane</keyword>
<protein>
    <submittedName>
        <fullName evidence="4">TRAP transporter</fullName>
    </submittedName>
</protein>
<feature type="transmembrane region" description="Helical" evidence="2">
    <location>
        <begin position="663"/>
        <end position="686"/>
    </location>
</feature>
<dbReference type="KEGG" id="dsh:Dshi_1194"/>
<feature type="transmembrane region" description="Helical" evidence="2">
    <location>
        <begin position="186"/>
        <end position="206"/>
    </location>
</feature>
<feature type="transmembrane region" description="Helical" evidence="2">
    <location>
        <begin position="571"/>
        <end position="592"/>
    </location>
</feature>
<dbReference type="HOGENOM" id="CLU_007041_3_1_5"/>
<evidence type="ECO:0000313" key="4">
    <source>
        <dbReference type="EMBL" id="ABV92936.1"/>
    </source>
</evidence>
<dbReference type="OrthoDB" id="9759894at2"/>
<dbReference type="NCBIfam" id="TIGR02123">
    <property type="entry name" value="TRAP_fused"/>
    <property type="match status" value="1"/>
</dbReference>
<accession>A8LI82</accession>
<organism evidence="4 5">
    <name type="scientific">Dinoroseobacter shibae (strain DSM 16493 / NCIMB 14021 / DFL 12)</name>
    <dbReference type="NCBI Taxonomy" id="398580"/>
    <lineage>
        <taxon>Bacteria</taxon>
        <taxon>Pseudomonadati</taxon>
        <taxon>Pseudomonadota</taxon>
        <taxon>Alphaproteobacteria</taxon>
        <taxon>Rhodobacterales</taxon>
        <taxon>Roseobacteraceae</taxon>
        <taxon>Dinoroseobacter</taxon>
    </lineage>
</organism>
<dbReference type="GO" id="GO:0005886">
    <property type="term" value="C:plasma membrane"/>
    <property type="evidence" value="ECO:0007669"/>
    <property type="project" value="UniProtKB-SubCell"/>
</dbReference>
<feature type="transmembrane region" description="Helical" evidence="2">
    <location>
        <begin position="34"/>
        <end position="56"/>
    </location>
</feature>
<dbReference type="InterPro" id="IPR010656">
    <property type="entry name" value="DctM"/>
</dbReference>
<feature type="transmembrane region" description="Helical" evidence="2">
    <location>
        <begin position="212"/>
        <end position="231"/>
    </location>
</feature>
<keyword evidence="2" id="KW-0812">Transmembrane</keyword>
<comment type="function">
    <text evidence="1">Part of the tripartite ATP-independent periplasmic (TRAP) transport system.</text>
</comment>
<feature type="transmembrane region" description="Helical" evidence="2">
    <location>
        <begin position="515"/>
        <end position="534"/>
    </location>
</feature>
<keyword evidence="1" id="KW-1003">Cell membrane</keyword>
<reference evidence="5" key="1">
    <citation type="journal article" date="2010" name="ISME J.">
        <title>The complete genome sequence of the algal symbiont Dinoroseobacter shibae: a hitchhiker's guide to life in the sea.</title>
        <authorList>
            <person name="Wagner-Dobler I."/>
            <person name="Ballhausen B."/>
            <person name="Berger M."/>
            <person name="Brinkhoff T."/>
            <person name="Buchholz I."/>
            <person name="Bunk B."/>
            <person name="Cypionka H."/>
            <person name="Daniel R."/>
            <person name="Drepper T."/>
            <person name="Gerdts G."/>
            <person name="Hahnke S."/>
            <person name="Han C."/>
            <person name="Jahn D."/>
            <person name="Kalhoefer D."/>
            <person name="Kiss H."/>
            <person name="Klenk H.P."/>
            <person name="Kyrpides N."/>
            <person name="Liebl W."/>
            <person name="Liesegang H."/>
            <person name="Meincke L."/>
            <person name="Pati A."/>
            <person name="Petersen J."/>
            <person name="Piekarski T."/>
            <person name="Pommerenke C."/>
            <person name="Pradella S."/>
            <person name="Pukall R."/>
            <person name="Rabus R."/>
            <person name="Stackebrandt E."/>
            <person name="Thole S."/>
            <person name="Thompson L."/>
            <person name="Tielen P."/>
            <person name="Tomasch J."/>
            <person name="von Jan M."/>
            <person name="Wanphrut N."/>
            <person name="Wichels A."/>
            <person name="Zech H."/>
            <person name="Simon M."/>
        </authorList>
    </citation>
    <scope>NUCLEOTIDE SEQUENCE [LARGE SCALE GENOMIC DNA]</scope>
    <source>
        <strain evidence="5">DSM 16493 / NCIMB 14021 / DFL 12</strain>
    </source>
</reference>
<feature type="transmembrane region" description="Helical" evidence="2">
    <location>
        <begin position="153"/>
        <end position="174"/>
    </location>
</feature>
<keyword evidence="1" id="KW-0813">Transport</keyword>
<dbReference type="GO" id="GO:0022857">
    <property type="term" value="F:transmembrane transporter activity"/>
    <property type="evidence" value="ECO:0007669"/>
    <property type="project" value="UniProtKB-UniRule"/>
</dbReference>
<dbReference type="EMBL" id="CP000830">
    <property type="protein sequence ID" value="ABV92936.1"/>
    <property type="molecule type" value="Genomic_DNA"/>
</dbReference>
<keyword evidence="5" id="KW-1185">Reference proteome</keyword>
<dbReference type="TCDB" id="2.A.56.1.18">
    <property type="family name" value="the tripartite atp-independent periplasmic transporter (trap-t) family"/>
</dbReference>
<evidence type="ECO:0000256" key="1">
    <source>
        <dbReference type="RuleBase" id="RU369079"/>
    </source>
</evidence>
<feature type="transmembrane region" description="Helical" evidence="2">
    <location>
        <begin position="109"/>
        <end position="133"/>
    </location>
</feature>
<feature type="transmembrane region" description="Helical" evidence="2">
    <location>
        <begin position="284"/>
        <end position="306"/>
    </location>
</feature>
<dbReference type="AlphaFoldDB" id="A8LI82"/>